<dbReference type="EMBL" id="UOEU01000538">
    <property type="protein sequence ID" value="VAW34505.1"/>
    <property type="molecule type" value="Genomic_DNA"/>
</dbReference>
<reference evidence="2" key="1">
    <citation type="submission" date="2018-06" db="EMBL/GenBank/DDBJ databases">
        <authorList>
            <person name="Zhirakovskaya E."/>
        </authorList>
    </citation>
    <scope>NUCLEOTIDE SEQUENCE</scope>
</reference>
<dbReference type="AlphaFoldDB" id="A0A3B0UTQ1"/>
<sequence length="129" mass="14675">MTNPANAPKWQSGTQSAEWTSNGPVGVGSSWLARRFPKQFDPQSKYKTLKANNPTAVYSAEILIKWLAQQSHLTTMIEQAVQADLQTMCQIIKWLPIRYNLGDYLNFYVSHDELHIDQAKRVLAAYVPH</sequence>
<protein>
    <recommendedName>
        <fullName evidence="3">DinB-like domain-containing protein</fullName>
    </recommendedName>
</protein>
<gene>
    <name evidence="2" type="ORF">MNBD_CHLOROFLEXI01-5149</name>
</gene>
<proteinExistence type="predicted"/>
<feature type="region of interest" description="Disordered" evidence="1">
    <location>
        <begin position="1"/>
        <end position="23"/>
    </location>
</feature>
<organism evidence="2">
    <name type="scientific">hydrothermal vent metagenome</name>
    <dbReference type="NCBI Taxonomy" id="652676"/>
    <lineage>
        <taxon>unclassified sequences</taxon>
        <taxon>metagenomes</taxon>
        <taxon>ecological metagenomes</taxon>
    </lineage>
</organism>
<dbReference type="Gene3D" id="1.20.120.450">
    <property type="entry name" value="dinb family like domain"/>
    <property type="match status" value="1"/>
</dbReference>
<evidence type="ECO:0000313" key="2">
    <source>
        <dbReference type="EMBL" id="VAW34505.1"/>
    </source>
</evidence>
<name>A0A3B0UTQ1_9ZZZZ</name>
<evidence type="ECO:0000256" key="1">
    <source>
        <dbReference type="SAM" id="MobiDB-lite"/>
    </source>
</evidence>
<evidence type="ECO:0008006" key="3">
    <source>
        <dbReference type="Google" id="ProtNLM"/>
    </source>
</evidence>
<accession>A0A3B0UTQ1</accession>
<dbReference type="InterPro" id="IPR034660">
    <property type="entry name" value="DinB/YfiT-like"/>
</dbReference>